<evidence type="ECO:0000259" key="4">
    <source>
        <dbReference type="PROSITE" id="PS51099"/>
    </source>
</evidence>
<dbReference type="SUPFAM" id="SSF55804">
    <property type="entry name" value="Phoshotransferase/anion transport protein"/>
    <property type="match status" value="1"/>
</dbReference>
<dbReference type="CDD" id="cd00211">
    <property type="entry name" value="PTS_IIA_fru"/>
    <property type="match status" value="1"/>
</dbReference>
<reference evidence="6 7" key="1">
    <citation type="submission" date="2016-10" db="EMBL/GenBank/DDBJ databases">
        <authorList>
            <person name="de Groot N.N."/>
        </authorList>
    </citation>
    <scope>NUCLEOTIDE SEQUENCE [LARGE SCALE GENOMIC DNA]</scope>
    <source>
        <strain evidence="6 7">DSM 45610</strain>
    </source>
</reference>
<dbReference type="SUPFAM" id="SSF63520">
    <property type="entry name" value="PTS-regulatory domain, PRD"/>
    <property type="match status" value="2"/>
</dbReference>
<dbReference type="InterPro" id="IPR013196">
    <property type="entry name" value="HTH_11"/>
</dbReference>
<dbReference type="SUPFAM" id="SSF46785">
    <property type="entry name" value="Winged helix' DNA-binding domain"/>
    <property type="match status" value="1"/>
</dbReference>
<dbReference type="RefSeq" id="WP_091737869.1">
    <property type="nucleotide sequence ID" value="NZ_FNNQ01000005.1"/>
</dbReference>
<dbReference type="Pfam" id="PF00874">
    <property type="entry name" value="PRD"/>
    <property type="match status" value="2"/>
</dbReference>
<dbReference type="AlphaFoldDB" id="A0A1H2V8L9"/>
<dbReference type="PROSITE" id="PS00372">
    <property type="entry name" value="PTS_EIIA_TYPE_2_HIS"/>
    <property type="match status" value="1"/>
</dbReference>
<dbReference type="CDD" id="cd05568">
    <property type="entry name" value="PTS_IIB_bgl_like"/>
    <property type="match status" value="1"/>
</dbReference>
<feature type="domain" description="PRD" evidence="5">
    <location>
        <begin position="177"/>
        <end position="282"/>
    </location>
</feature>
<dbReference type="InterPro" id="IPR013011">
    <property type="entry name" value="PTS_EIIB_2"/>
</dbReference>
<dbReference type="Gene3D" id="3.40.50.2300">
    <property type="match status" value="1"/>
</dbReference>
<protein>
    <submittedName>
        <fullName evidence="6">Activator of the mannose operon, transcriptional antiterminator</fullName>
    </submittedName>
</protein>
<dbReference type="EMBL" id="FNNQ01000005">
    <property type="protein sequence ID" value="SDW64610.1"/>
    <property type="molecule type" value="Genomic_DNA"/>
</dbReference>
<dbReference type="Gene3D" id="1.10.1790.10">
    <property type="entry name" value="PRD domain"/>
    <property type="match status" value="2"/>
</dbReference>
<name>A0A1H2V8L9_9BACL</name>
<dbReference type="PROSITE" id="PS51372">
    <property type="entry name" value="PRD_2"/>
    <property type="match status" value="2"/>
</dbReference>
<dbReference type="InterPro" id="IPR050661">
    <property type="entry name" value="BglG_antiterminators"/>
</dbReference>
<dbReference type="Gene3D" id="3.40.930.10">
    <property type="entry name" value="Mannitol-specific EII, Chain A"/>
    <property type="match status" value="1"/>
</dbReference>
<sequence length="646" mass="74264">MNSRRIQLIQHLNHANEPVSVRFIAEEIGCSEKTVRNDLHMVRQYLQGKGLTLTMRPGVGVYLTGSTMDKERVLLELKGADSHDLEKCDRRGRKLRLTHLLLDEDNPLTLAFLAKKLYISKGSVHADLNRIEPWFLKHGLTIVRKPNVGIRVEGEEKARRLAMSHLMREEVVMEEGLPTREELGHMKDEIYHLERKFTLTYTEEGVANLAIHLSVAMRRVRQYQQVDMMKDELAFLQEQKEYRYGEYLARRIEKRYALHLPESEVGYITIHLLSAKLRQSSKERDFSTVQERVDADAWELATTMVNRLSEVLDQPLKLDESLLTGLALHLQSALYRLRYGLGLDNPLLAEIEQNYRFLYEMILSLLLEWEQERGVRFSAAEAGFLTLHFQAALERILRMTKRWRVLIICASGMGTSQLIQAKLERLFPEIEVVDTIASHELNCVWSRGCADFVISTVPLNQVEGRPIIQVSPFLTREEHERLRGFLDGYPLINSGGLPSPLGELLSEERIFLQIEMTERDELLRVLADSLDHAGIVDKEYVDSVLKREQLSSTTIGVGIAIPHGALRHIQRSGIAVATLKNPLDWGGEPVDIIFLLALHPEEGERTQRIFRELVDLTGDPVLLEKLRGLRDSYVWLEQLKRKNDER</sequence>
<dbReference type="InterPro" id="IPR011608">
    <property type="entry name" value="PRD"/>
</dbReference>
<evidence type="ECO:0000313" key="7">
    <source>
        <dbReference type="Proteomes" id="UP000198534"/>
    </source>
</evidence>
<dbReference type="InterPro" id="IPR036388">
    <property type="entry name" value="WH-like_DNA-bd_sf"/>
</dbReference>
<dbReference type="Pfam" id="PF08279">
    <property type="entry name" value="HTH_11"/>
    <property type="match status" value="1"/>
</dbReference>
<dbReference type="Pfam" id="PF00359">
    <property type="entry name" value="PTS_EIIA_2"/>
    <property type="match status" value="1"/>
</dbReference>
<keyword evidence="2" id="KW-0677">Repeat</keyword>
<evidence type="ECO:0000313" key="6">
    <source>
        <dbReference type="EMBL" id="SDW64610.1"/>
    </source>
</evidence>
<dbReference type="GO" id="GO:0006355">
    <property type="term" value="P:regulation of DNA-templated transcription"/>
    <property type="evidence" value="ECO:0007669"/>
    <property type="project" value="InterPro"/>
</dbReference>
<feature type="domain" description="PTS EIIA type-2" evidence="3">
    <location>
        <begin position="503"/>
        <end position="642"/>
    </location>
</feature>
<evidence type="ECO:0000259" key="3">
    <source>
        <dbReference type="PROSITE" id="PS51094"/>
    </source>
</evidence>
<evidence type="ECO:0000256" key="1">
    <source>
        <dbReference type="ARBA" id="ARBA00022679"/>
    </source>
</evidence>
<dbReference type="PANTHER" id="PTHR30185">
    <property type="entry name" value="CRYPTIC BETA-GLUCOSIDE BGL OPERON ANTITERMINATOR"/>
    <property type="match status" value="1"/>
</dbReference>
<keyword evidence="7" id="KW-1185">Reference proteome</keyword>
<dbReference type="OrthoDB" id="3175596at2"/>
<dbReference type="Proteomes" id="UP000198534">
    <property type="component" value="Unassembled WGS sequence"/>
</dbReference>
<dbReference type="PROSITE" id="PS51094">
    <property type="entry name" value="PTS_EIIA_TYPE_2"/>
    <property type="match status" value="1"/>
</dbReference>
<evidence type="ECO:0000256" key="2">
    <source>
        <dbReference type="ARBA" id="ARBA00022737"/>
    </source>
</evidence>
<feature type="domain" description="PTS EIIB type-2" evidence="4">
    <location>
        <begin position="403"/>
        <end position="494"/>
    </location>
</feature>
<feature type="domain" description="PRD" evidence="5">
    <location>
        <begin position="292"/>
        <end position="399"/>
    </location>
</feature>
<dbReference type="PROSITE" id="PS51099">
    <property type="entry name" value="PTS_EIIB_TYPE_2"/>
    <property type="match status" value="1"/>
</dbReference>
<dbReference type="InterPro" id="IPR036390">
    <property type="entry name" value="WH_DNA-bd_sf"/>
</dbReference>
<dbReference type="SUPFAM" id="SSF52794">
    <property type="entry name" value="PTS system IIB component-like"/>
    <property type="match status" value="1"/>
</dbReference>
<gene>
    <name evidence="6" type="ORF">SAMN05444487_10524</name>
</gene>
<dbReference type="InterPro" id="IPR002178">
    <property type="entry name" value="PTS_EIIA_type-2_dom"/>
</dbReference>
<dbReference type="InterPro" id="IPR016152">
    <property type="entry name" value="PTrfase/Anion_transptr"/>
</dbReference>
<dbReference type="GO" id="GO:0008982">
    <property type="term" value="F:protein-N(PI)-phosphohistidine-sugar phosphotransferase activity"/>
    <property type="evidence" value="ECO:0007669"/>
    <property type="project" value="InterPro"/>
</dbReference>
<keyword evidence="1" id="KW-0808">Transferase</keyword>
<dbReference type="PANTHER" id="PTHR30185:SF12">
    <property type="entry name" value="TRANSCRIPTIONAL REGULATOR MANR"/>
    <property type="match status" value="1"/>
</dbReference>
<dbReference type="Gene3D" id="1.10.10.10">
    <property type="entry name" value="Winged helix-like DNA-binding domain superfamily/Winged helix DNA-binding domain"/>
    <property type="match status" value="2"/>
</dbReference>
<accession>A0A1H2V8L9</accession>
<dbReference type="GO" id="GO:0009401">
    <property type="term" value="P:phosphoenolpyruvate-dependent sugar phosphotransferase system"/>
    <property type="evidence" value="ECO:0007669"/>
    <property type="project" value="InterPro"/>
</dbReference>
<dbReference type="InterPro" id="IPR036634">
    <property type="entry name" value="PRD_sf"/>
</dbReference>
<dbReference type="STRING" id="1048340.SAMN05444487_10524"/>
<dbReference type="InterPro" id="IPR036095">
    <property type="entry name" value="PTS_EIIB-like_sf"/>
</dbReference>
<evidence type="ECO:0000259" key="5">
    <source>
        <dbReference type="PROSITE" id="PS51372"/>
    </source>
</evidence>
<organism evidence="6 7">
    <name type="scientific">Marininema mesophilum</name>
    <dbReference type="NCBI Taxonomy" id="1048340"/>
    <lineage>
        <taxon>Bacteria</taxon>
        <taxon>Bacillati</taxon>
        <taxon>Bacillota</taxon>
        <taxon>Bacilli</taxon>
        <taxon>Bacillales</taxon>
        <taxon>Thermoactinomycetaceae</taxon>
        <taxon>Marininema</taxon>
    </lineage>
</organism>
<proteinExistence type="predicted"/>